<feature type="signal peptide" evidence="3">
    <location>
        <begin position="1"/>
        <end position="18"/>
    </location>
</feature>
<protein>
    <submittedName>
        <fullName evidence="4">Alkaline phosphatase</fullName>
        <ecNumber evidence="4">3.1.3.1</ecNumber>
    </submittedName>
</protein>
<organism evidence="4">
    <name type="scientific">uncultured Rubrobacteraceae bacterium</name>
    <dbReference type="NCBI Taxonomy" id="349277"/>
    <lineage>
        <taxon>Bacteria</taxon>
        <taxon>Bacillati</taxon>
        <taxon>Actinomycetota</taxon>
        <taxon>Rubrobacteria</taxon>
        <taxon>Rubrobacterales</taxon>
        <taxon>Rubrobacteraceae</taxon>
        <taxon>environmental samples</taxon>
    </lineage>
</organism>
<feature type="chain" id="PRO_5026742931" evidence="3">
    <location>
        <begin position="19"/>
        <end position="162"/>
    </location>
</feature>
<dbReference type="InterPro" id="IPR001343">
    <property type="entry name" value="Hemolysn_Ca-bd"/>
</dbReference>
<dbReference type="EC" id="3.1.3.1" evidence="4"/>
<accession>A0A6J4RHG3</accession>
<evidence type="ECO:0000313" key="4">
    <source>
        <dbReference type="EMBL" id="CAA9471276.1"/>
    </source>
</evidence>
<dbReference type="PRINTS" id="PR00313">
    <property type="entry name" value="CABNDNGRPT"/>
</dbReference>
<name>A0A6J4RHG3_9ACTN</name>
<dbReference type="InterPro" id="IPR018511">
    <property type="entry name" value="Hemolysin-typ_Ca-bd_CS"/>
</dbReference>
<dbReference type="AlphaFoldDB" id="A0A6J4RHG3"/>
<dbReference type="PANTHER" id="PTHR38340:SF1">
    <property type="entry name" value="S-LAYER PROTEIN"/>
    <property type="match status" value="1"/>
</dbReference>
<gene>
    <name evidence="4" type="ORF">AVDCRST_MAG12-798</name>
</gene>
<keyword evidence="4" id="KW-0378">Hydrolase</keyword>
<dbReference type="PROSITE" id="PS00330">
    <property type="entry name" value="HEMOLYSIN_CALCIUM"/>
    <property type="match status" value="3"/>
</dbReference>
<dbReference type="GO" id="GO:0004035">
    <property type="term" value="F:alkaline phosphatase activity"/>
    <property type="evidence" value="ECO:0007669"/>
    <property type="project" value="UniProtKB-EC"/>
</dbReference>
<dbReference type="GO" id="GO:0005576">
    <property type="term" value="C:extracellular region"/>
    <property type="evidence" value="ECO:0007669"/>
    <property type="project" value="UniProtKB-SubCell"/>
</dbReference>
<evidence type="ECO:0000256" key="1">
    <source>
        <dbReference type="ARBA" id="ARBA00004613"/>
    </source>
</evidence>
<keyword evidence="3" id="KW-0732">Signal</keyword>
<dbReference type="PANTHER" id="PTHR38340">
    <property type="entry name" value="S-LAYER PROTEIN"/>
    <property type="match status" value="1"/>
</dbReference>
<proteinExistence type="predicted"/>
<evidence type="ECO:0000256" key="3">
    <source>
        <dbReference type="SAM" id="SignalP"/>
    </source>
</evidence>
<dbReference type="InterPro" id="IPR050557">
    <property type="entry name" value="RTX_toxin/Mannuronan_C5-epim"/>
</dbReference>
<dbReference type="Gene3D" id="2.150.10.10">
    <property type="entry name" value="Serralysin-like metalloprotease, C-terminal"/>
    <property type="match status" value="1"/>
</dbReference>
<evidence type="ECO:0000256" key="2">
    <source>
        <dbReference type="ARBA" id="ARBA00022525"/>
    </source>
</evidence>
<keyword evidence="2" id="KW-0964">Secreted</keyword>
<comment type="subcellular location">
    <subcellularLocation>
        <location evidence="1">Secreted</location>
    </subcellularLocation>
</comment>
<reference evidence="4" key="1">
    <citation type="submission" date="2020-02" db="EMBL/GenBank/DDBJ databases">
        <authorList>
            <person name="Meier V. D."/>
        </authorList>
    </citation>
    <scope>NUCLEOTIDE SEQUENCE</scope>
    <source>
        <strain evidence="4">AVDCRST_MAG12</strain>
    </source>
</reference>
<dbReference type="InterPro" id="IPR011049">
    <property type="entry name" value="Serralysin-like_metalloprot_C"/>
</dbReference>
<dbReference type="GO" id="GO:0005509">
    <property type="term" value="F:calcium ion binding"/>
    <property type="evidence" value="ECO:0007669"/>
    <property type="project" value="InterPro"/>
</dbReference>
<sequence>MVLTVAVLMVALSGVAFATSEPISRFVGTAGDDSLRGTAKDDVMEGLGGHDALYGMGGDDFLYGNGGHDGLYGGAGVDVIHGGDGDDRAEERAVHGGSGGDVIYGEGGEDALYGGPGADIVISTNDGAGDYVDCGGGVDTVQKAGAPDRNLDRFVNCEKFVR</sequence>
<dbReference type="EMBL" id="CADCVK010000137">
    <property type="protein sequence ID" value="CAA9471276.1"/>
    <property type="molecule type" value="Genomic_DNA"/>
</dbReference>
<dbReference type="Pfam" id="PF00353">
    <property type="entry name" value="HemolysinCabind"/>
    <property type="match status" value="2"/>
</dbReference>
<dbReference type="SUPFAM" id="SSF51120">
    <property type="entry name" value="beta-Roll"/>
    <property type="match status" value="2"/>
</dbReference>